<dbReference type="InterPro" id="IPR000782">
    <property type="entry name" value="FAS1_domain"/>
</dbReference>
<accession>A0A6U9QL34</accession>
<proteinExistence type="predicted"/>
<evidence type="ECO:0000259" key="1">
    <source>
        <dbReference type="PROSITE" id="PS50213"/>
    </source>
</evidence>
<feature type="domain" description="FAS1" evidence="1">
    <location>
        <begin position="138"/>
        <end position="272"/>
    </location>
</feature>
<protein>
    <recommendedName>
        <fullName evidence="1">FAS1 domain-containing protein</fullName>
    </recommendedName>
</protein>
<organism evidence="3">
    <name type="scientific">Picocystis salinarum</name>
    <dbReference type="NCBI Taxonomy" id="88271"/>
    <lineage>
        <taxon>Eukaryota</taxon>
        <taxon>Viridiplantae</taxon>
        <taxon>Chlorophyta</taxon>
        <taxon>Picocystophyceae</taxon>
        <taxon>Picocystales</taxon>
        <taxon>Picocystaceae</taxon>
        <taxon>Picocystis</taxon>
    </lineage>
</organism>
<dbReference type="PROSITE" id="PS50213">
    <property type="entry name" value="FAS1"/>
    <property type="match status" value="1"/>
</dbReference>
<dbReference type="EMBL" id="HBIS01004001">
    <property type="protein sequence ID" value="CAE0609809.1"/>
    <property type="molecule type" value="Transcribed_RNA"/>
</dbReference>
<sequence length="272" mass="29970">MDTNRQRSREYSHGSYFLWQIICASLPTRRHSKRRKAMVRSCIAAGVFCFALAASQTFAQDLELLRTECLSNSEFYDPNACFDEPVVYRSRQTEYSCEEQRSFGNCGEGWMTDNGYCKATCGGCTLSDQIKVDESLCVTNIVMMLSDDPKIQDALDNRMSSLQDCNAEKLTLFLPTSDALLRAQAESENGTPSLIRGSIILDTLDRASVPYNDIPLDDGTHTVNAIAGNELLVTVDNGEITQVQSSTDGAATNVNKCAEACNGRVCSVDLFI</sequence>
<evidence type="ECO:0000313" key="3">
    <source>
        <dbReference type="EMBL" id="CAE0609811.1"/>
    </source>
</evidence>
<dbReference type="EMBL" id="HBIS01004003">
    <property type="protein sequence ID" value="CAE0609811.1"/>
    <property type="molecule type" value="Transcribed_RNA"/>
</dbReference>
<name>A0A6U9QL34_9CHLO</name>
<evidence type="ECO:0000313" key="2">
    <source>
        <dbReference type="EMBL" id="CAE0609809.1"/>
    </source>
</evidence>
<dbReference type="AlphaFoldDB" id="A0A6U9QL34"/>
<gene>
    <name evidence="2" type="ORF">PSAL00342_LOCUS3628</name>
    <name evidence="3" type="ORF">PSAL00342_LOCUS3630</name>
</gene>
<reference evidence="3" key="1">
    <citation type="submission" date="2021-01" db="EMBL/GenBank/DDBJ databases">
        <authorList>
            <person name="Corre E."/>
            <person name="Pelletier E."/>
            <person name="Niang G."/>
            <person name="Scheremetjew M."/>
            <person name="Finn R."/>
            <person name="Kale V."/>
            <person name="Holt S."/>
            <person name="Cochrane G."/>
            <person name="Meng A."/>
            <person name="Brown T."/>
            <person name="Cohen L."/>
        </authorList>
    </citation>
    <scope>NUCLEOTIDE SEQUENCE</scope>
    <source>
        <strain evidence="3">CCMP1897</strain>
    </source>
</reference>